<dbReference type="PROSITE" id="PS51257">
    <property type="entry name" value="PROKAR_LIPOPROTEIN"/>
    <property type="match status" value="1"/>
</dbReference>
<keyword evidence="2" id="KW-1185">Reference proteome</keyword>
<evidence type="ECO:0000313" key="2">
    <source>
        <dbReference type="Proteomes" id="UP000075606"/>
    </source>
</evidence>
<comment type="caution">
    <text evidence="1">The sequence shown here is derived from an EMBL/GenBank/DDBJ whole genome shotgun (WGS) entry which is preliminary data.</text>
</comment>
<dbReference type="RefSeq" id="WP_068220858.1">
    <property type="nucleotide sequence ID" value="NZ_CP139724.1"/>
</dbReference>
<accession>A0A150XA41</accession>
<dbReference type="OrthoDB" id="1375493at2"/>
<reference evidence="1 2" key="1">
    <citation type="submission" date="2016-01" db="EMBL/GenBank/DDBJ databases">
        <title>Genome sequencing of Roseivirga spongicola UST030701-084.</title>
        <authorList>
            <person name="Selvaratnam C."/>
            <person name="Thevarajoo S."/>
            <person name="Goh K.M."/>
            <person name="Ee R."/>
            <person name="Chan K.-G."/>
            <person name="Chong C.S."/>
        </authorList>
    </citation>
    <scope>NUCLEOTIDE SEQUENCE [LARGE SCALE GENOMIC DNA]</scope>
    <source>
        <strain evidence="1 2">UST030701-084</strain>
    </source>
</reference>
<name>A0A150XA41_9BACT</name>
<dbReference type="Proteomes" id="UP000075606">
    <property type="component" value="Unassembled WGS sequence"/>
</dbReference>
<evidence type="ECO:0000313" key="1">
    <source>
        <dbReference type="EMBL" id="KYG75532.1"/>
    </source>
</evidence>
<gene>
    <name evidence="1" type="ORF">AWW68_19665</name>
</gene>
<sequence>MRKIIYPLLIIVLFVGCDRDKELDPLDQSEIKQLEIHNQFFEYDGTNREVLWAIDLFRNQPNSNDLTKALSEKLGFPQWNHSIIGIKKSVKKNYEASESSEEVQSEIGEQEILIPMVSEEGGSVNALLLYRRFSNGEETFRIADRSVYDNLTEAQLMQRQSLLVASYLLKAEKEINAVESITIGGLIFRDAPDSNYGDVEPWDYGLMCTKKWVINANTGDVIAEYWVDCVPEVVVRPNDPLSPNSPVTYYDGVDGGGYPDTNYNDPIYYDNDFYRTGGGGGHTDYTGGLEDYLDSPKDDLGHNPGSEMIQSGPSGDAKDVLASFMTLTASELIRYPDTQEVAYSLSEAASDPSLTAEELHVLAYMGREVYLTAQSVNFKIDDLHPVHQMEITRNAAFIDFYPEVKKQINESRWPLSTQEWEALWGIFKPLIGELLIEAVPGGGLTLAFKDLIEGANKMDAVAITAGIVGIVTEFFPPGKVFKTVWRTGRVVRKGFKFVKYSRKYLDEIGLALEKGLKADVDGSIIRISKNGDEVARVTNNVLTFKYTGFGGDIVTVPNKTTTVIGKWENQIENIWNAGLAKQGSNKGGMNILGDLPNGTVDEKWEFNRAWLDDAIFRKDIIRLTADPVQTSNILYLNPQNLNFNNFSQVADYMTSFGTGSPLFDNLGFFGKEVHTLISSGYQYNSLTKQFFKP</sequence>
<protein>
    <submittedName>
        <fullName evidence="1">Uncharacterized protein</fullName>
    </submittedName>
</protein>
<proteinExistence type="predicted"/>
<dbReference type="EMBL" id="LRPC01000016">
    <property type="protein sequence ID" value="KYG75532.1"/>
    <property type="molecule type" value="Genomic_DNA"/>
</dbReference>
<dbReference type="AlphaFoldDB" id="A0A150XA41"/>
<organism evidence="1 2">
    <name type="scientific">Roseivirga spongicola</name>
    <dbReference type="NCBI Taxonomy" id="333140"/>
    <lineage>
        <taxon>Bacteria</taxon>
        <taxon>Pseudomonadati</taxon>
        <taxon>Bacteroidota</taxon>
        <taxon>Cytophagia</taxon>
        <taxon>Cytophagales</taxon>
        <taxon>Roseivirgaceae</taxon>
        <taxon>Roseivirga</taxon>
    </lineage>
</organism>